<evidence type="ECO:0000313" key="8">
    <source>
        <dbReference type="Proteomes" id="UP000030146"/>
    </source>
</evidence>
<dbReference type="RefSeq" id="WP_039426417.1">
    <property type="nucleotide sequence ID" value="NZ_CALUCC010000359.1"/>
</dbReference>
<dbReference type="AlphaFoldDB" id="A0A0A2EHK2"/>
<evidence type="ECO:0000256" key="2">
    <source>
        <dbReference type="ARBA" id="ARBA00022692"/>
    </source>
</evidence>
<keyword evidence="8" id="KW-1185">Reference proteome</keyword>
<feature type="transmembrane region" description="Helical" evidence="5">
    <location>
        <begin position="96"/>
        <end position="117"/>
    </location>
</feature>
<dbReference type="GO" id="GO:0004252">
    <property type="term" value="F:serine-type endopeptidase activity"/>
    <property type="evidence" value="ECO:0007669"/>
    <property type="project" value="InterPro"/>
</dbReference>
<comment type="caution">
    <text evidence="7">The sequence shown here is derived from an EMBL/GenBank/DDBJ whole genome shotgun (WGS) entry which is preliminary data.</text>
</comment>
<dbReference type="InterPro" id="IPR035952">
    <property type="entry name" value="Rhomboid-like_sf"/>
</dbReference>
<keyword evidence="2 5" id="KW-0812">Transmembrane</keyword>
<evidence type="ECO:0000256" key="4">
    <source>
        <dbReference type="ARBA" id="ARBA00023136"/>
    </source>
</evidence>
<dbReference type="PANTHER" id="PTHR43066:SF11">
    <property type="entry name" value="PEPTIDASE S54 RHOMBOID DOMAIN-CONTAINING PROTEIN"/>
    <property type="match status" value="1"/>
</dbReference>
<dbReference type="Gene3D" id="1.20.1540.10">
    <property type="entry name" value="Rhomboid-like"/>
    <property type="match status" value="1"/>
</dbReference>
<evidence type="ECO:0000256" key="3">
    <source>
        <dbReference type="ARBA" id="ARBA00022989"/>
    </source>
</evidence>
<keyword evidence="4 5" id="KW-0472">Membrane</keyword>
<dbReference type="InterPro" id="IPR022764">
    <property type="entry name" value="Peptidase_S54_rhomboid_dom"/>
</dbReference>
<feature type="transmembrane region" description="Helical" evidence="5">
    <location>
        <begin position="142"/>
        <end position="164"/>
    </location>
</feature>
<feature type="transmembrane region" description="Helical" evidence="5">
    <location>
        <begin position="208"/>
        <end position="227"/>
    </location>
</feature>
<name>A0A0A2EHK2_9PORP</name>
<dbReference type="Proteomes" id="UP000030146">
    <property type="component" value="Unassembled WGS sequence"/>
</dbReference>
<protein>
    <submittedName>
        <fullName evidence="7">Membrane protein</fullName>
    </submittedName>
</protein>
<evidence type="ECO:0000256" key="5">
    <source>
        <dbReference type="SAM" id="Phobius"/>
    </source>
</evidence>
<gene>
    <name evidence="7" type="ORF">HR15_10480</name>
</gene>
<evidence type="ECO:0000313" key="7">
    <source>
        <dbReference type="EMBL" id="KGN84775.1"/>
    </source>
</evidence>
<dbReference type="Pfam" id="PF01694">
    <property type="entry name" value="Rhomboid"/>
    <property type="match status" value="1"/>
</dbReference>
<comment type="subcellular location">
    <subcellularLocation>
        <location evidence="1">Membrane</location>
        <topology evidence="1">Multi-pass membrane protein</topology>
    </subcellularLocation>
</comment>
<feature type="transmembrane region" description="Helical" evidence="5">
    <location>
        <begin position="20"/>
        <end position="39"/>
    </location>
</feature>
<dbReference type="SUPFAM" id="SSF144091">
    <property type="entry name" value="Rhomboid-like"/>
    <property type="match status" value="1"/>
</dbReference>
<reference evidence="7 8" key="1">
    <citation type="submission" date="2014-08" db="EMBL/GenBank/DDBJ databases">
        <title>Porphyromonas gulae strain:COT-052_OH3439 Genome sequencing.</title>
        <authorList>
            <person name="Wallis C."/>
            <person name="Deusch O."/>
            <person name="O'Flynn C."/>
            <person name="Davis I."/>
            <person name="Jospin G."/>
            <person name="Darling A.E."/>
            <person name="Coil D.A."/>
            <person name="Alexiev A."/>
            <person name="Horsfall A."/>
            <person name="Kirkwood N."/>
            <person name="Harris S."/>
            <person name="Eisen J.A."/>
        </authorList>
    </citation>
    <scope>NUCLEOTIDE SEQUENCE [LARGE SCALE GENOMIC DNA]</scope>
    <source>
        <strain evidence="8">COT-052 OH3439</strain>
    </source>
</reference>
<organism evidence="7 8">
    <name type="scientific">Porphyromonas gulae</name>
    <dbReference type="NCBI Taxonomy" id="111105"/>
    <lineage>
        <taxon>Bacteria</taxon>
        <taxon>Pseudomonadati</taxon>
        <taxon>Bacteroidota</taxon>
        <taxon>Bacteroidia</taxon>
        <taxon>Bacteroidales</taxon>
        <taxon>Porphyromonadaceae</taxon>
        <taxon>Porphyromonas</taxon>
    </lineage>
</organism>
<sequence>MNSFRERNYQFAPPVTQNLIIINAIFWFATYVLGGRFNIDLNDTLGLHYFQAGSFNPVQFVSYMFLHAGFSHLFFNMFSLWMFGRLIEQFWGAKRFLIFYVICGLTAALAQQIVWAVDLMPIVNSPAEFVRFPDGAEMLKSAFLNLPTTVGASGAVFGLLLAFGMLFPNSEIYLFFIPIPIKAKWFVIVYGLIELFLGVAPMAGGSNIAHFAHLGGMIGGIILILLWRKKGEIDGPYN</sequence>
<evidence type="ECO:0000256" key="1">
    <source>
        <dbReference type="ARBA" id="ARBA00004141"/>
    </source>
</evidence>
<dbReference type="EMBL" id="JRAK01000139">
    <property type="protein sequence ID" value="KGN84775.1"/>
    <property type="molecule type" value="Genomic_DNA"/>
</dbReference>
<feature type="domain" description="Peptidase S54 rhomboid" evidence="6">
    <location>
        <begin position="58"/>
        <end position="227"/>
    </location>
</feature>
<proteinExistence type="predicted"/>
<dbReference type="PATRIC" id="fig|111105.18.peg.1466"/>
<accession>A0A0A2EHK2</accession>
<keyword evidence="3 5" id="KW-1133">Transmembrane helix</keyword>
<dbReference type="PANTHER" id="PTHR43066">
    <property type="entry name" value="RHOMBOID-RELATED PROTEIN"/>
    <property type="match status" value="1"/>
</dbReference>
<evidence type="ECO:0000259" key="6">
    <source>
        <dbReference type="Pfam" id="PF01694"/>
    </source>
</evidence>
<dbReference type="GO" id="GO:0016020">
    <property type="term" value="C:membrane"/>
    <property type="evidence" value="ECO:0007669"/>
    <property type="project" value="UniProtKB-SubCell"/>
</dbReference>
<feature type="transmembrane region" description="Helical" evidence="5">
    <location>
        <begin position="59"/>
        <end position="84"/>
    </location>
</feature>